<accession>A0ABR3YCB4</accession>
<evidence type="ECO:0000256" key="3">
    <source>
        <dbReference type="SAM" id="SignalP"/>
    </source>
</evidence>
<feature type="signal peptide" evidence="3">
    <location>
        <begin position="1"/>
        <end position="20"/>
    </location>
</feature>
<evidence type="ECO:0000256" key="1">
    <source>
        <dbReference type="SAM" id="MobiDB-lite"/>
    </source>
</evidence>
<feature type="region of interest" description="Disordered" evidence="1">
    <location>
        <begin position="81"/>
        <end position="107"/>
    </location>
</feature>
<keyword evidence="2" id="KW-0472">Membrane</keyword>
<feature type="transmembrane region" description="Helical" evidence="2">
    <location>
        <begin position="203"/>
        <end position="223"/>
    </location>
</feature>
<keyword evidence="5" id="KW-1185">Reference proteome</keyword>
<protein>
    <submittedName>
        <fullName evidence="4">Uncharacterized protein</fullName>
    </submittedName>
</protein>
<evidence type="ECO:0000313" key="4">
    <source>
        <dbReference type="EMBL" id="KAL1885432.1"/>
    </source>
</evidence>
<feature type="chain" id="PRO_5045674327" evidence="3">
    <location>
        <begin position="21"/>
        <end position="291"/>
    </location>
</feature>
<sequence>MKSLLLLSLSLLSLLQSGHAIPLPDSQPDILVLKQDQSHGTEKDGHDFTFFAKKYTGRRRAPPPEPAAVRISTARDARITDLDETKTQTSKPPGSLKHGKIHKSSDNINAPSSAPIFHPAQANRFLKPSCPASAGFLSTAPSQLADFLHRFSLPLFLPVSSFSSKHNSENEGIAAAKTPAFTSTSDGPASRPNSKDAFPLEPWMIVLGMIWLVPITVVLVEMIEYAWMWFRGDTDFLDRIEFGHRRCNRFMSAGEMESGERKSEKMEVGYMTRPYYDDDDSSDGEFYDLVP</sequence>
<reference evidence="4 5" key="1">
    <citation type="journal article" date="2024" name="IMA Fungus">
        <title>IMA Genome - F19 : A genome assembly and annotation guide to empower mycologists, including annotated draft genome sequences of Ceratocystis pirilliformis, Diaporthe australafricana, Fusarium ophioides, Paecilomyces lecythidis, and Sporothrix stenoceras.</title>
        <authorList>
            <person name="Aylward J."/>
            <person name="Wilson A.M."/>
            <person name="Visagie C.M."/>
            <person name="Spraker J."/>
            <person name="Barnes I."/>
            <person name="Buitendag C."/>
            <person name="Ceriani C."/>
            <person name="Del Mar Angel L."/>
            <person name="du Plessis D."/>
            <person name="Fuchs T."/>
            <person name="Gasser K."/>
            <person name="Kramer D."/>
            <person name="Li W."/>
            <person name="Munsamy K."/>
            <person name="Piso A."/>
            <person name="Price J.L."/>
            <person name="Sonnekus B."/>
            <person name="Thomas C."/>
            <person name="van der Nest A."/>
            <person name="van Dijk A."/>
            <person name="van Heerden A."/>
            <person name="van Vuuren N."/>
            <person name="Yilmaz N."/>
            <person name="Duong T.A."/>
            <person name="van der Merwe N.A."/>
            <person name="Wingfield M.J."/>
            <person name="Wingfield B.D."/>
        </authorList>
    </citation>
    <scope>NUCLEOTIDE SEQUENCE [LARGE SCALE GENOMIC DNA]</scope>
    <source>
        <strain evidence="4 5">CMW 18167</strain>
    </source>
</reference>
<keyword evidence="2" id="KW-1133">Transmembrane helix</keyword>
<keyword evidence="2" id="KW-0812">Transmembrane</keyword>
<proteinExistence type="predicted"/>
<dbReference type="Proteomes" id="UP001583193">
    <property type="component" value="Unassembled WGS sequence"/>
</dbReference>
<feature type="region of interest" description="Disordered" evidence="1">
    <location>
        <begin position="173"/>
        <end position="193"/>
    </location>
</feature>
<comment type="caution">
    <text evidence="4">The sequence shown here is derived from an EMBL/GenBank/DDBJ whole genome shotgun (WGS) entry which is preliminary data.</text>
</comment>
<gene>
    <name evidence="4" type="ORF">Plec18167_000926</name>
</gene>
<organism evidence="4 5">
    <name type="scientific">Paecilomyces lecythidis</name>
    <dbReference type="NCBI Taxonomy" id="3004212"/>
    <lineage>
        <taxon>Eukaryota</taxon>
        <taxon>Fungi</taxon>
        <taxon>Dikarya</taxon>
        <taxon>Ascomycota</taxon>
        <taxon>Pezizomycotina</taxon>
        <taxon>Eurotiomycetes</taxon>
        <taxon>Eurotiomycetidae</taxon>
        <taxon>Eurotiales</taxon>
        <taxon>Thermoascaceae</taxon>
        <taxon>Paecilomyces</taxon>
    </lineage>
</organism>
<name>A0ABR3YCB4_9EURO</name>
<keyword evidence="3" id="KW-0732">Signal</keyword>
<evidence type="ECO:0000256" key="2">
    <source>
        <dbReference type="SAM" id="Phobius"/>
    </source>
</evidence>
<evidence type="ECO:0000313" key="5">
    <source>
        <dbReference type="Proteomes" id="UP001583193"/>
    </source>
</evidence>
<dbReference type="EMBL" id="JAVDPF010000002">
    <property type="protein sequence ID" value="KAL1885432.1"/>
    <property type="molecule type" value="Genomic_DNA"/>
</dbReference>